<feature type="transmembrane region" description="Helical" evidence="8">
    <location>
        <begin position="39"/>
        <end position="62"/>
    </location>
</feature>
<keyword evidence="6 8" id="KW-1133">Transmembrane helix</keyword>
<feature type="transmembrane region" description="Helical" evidence="8">
    <location>
        <begin position="15"/>
        <end position="32"/>
    </location>
</feature>
<dbReference type="AlphaFoldDB" id="A0A514ZAM8"/>
<feature type="transmembrane region" description="Helical" evidence="8">
    <location>
        <begin position="68"/>
        <end position="86"/>
    </location>
</feature>
<keyword evidence="10" id="KW-1185">Reference proteome</keyword>
<keyword evidence="3" id="KW-0813">Transport</keyword>
<feature type="transmembrane region" description="Helical" evidence="8">
    <location>
        <begin position="187"/>
        <end position="207"/>
    </location>
</feature>
<gene>
    <name evidence="9" type="ORF">FLP15_11070</name>
</gene>
<feature type="transmembrane region" description="Helical" evidence="8">
    <location>
        <begin position="272"/>
        <end position="291"/>
    </location>
</feature>
<evidence type="ECO:0000256" key="3">
    <source>
        <dbReference type="ARBA" id="ARBA00022448"/>
    </source>
</evidence>
<evidence type="ECO:0000256" key="2">
    <source>
        <dbReference type="ARBA" id="ARBA00010735"/>
    </source>
</evidence>
<evidence type="ECO:0000256" key="7">
    <source>
        <dbReference type="ARBA" id="ARBA00023136"/>
    </source>
</evidence>
<dbReference type="PANTHER" id="PTHR34979:SF1">
    <property type="entry name" value="INNER MEMBRANE PROTEIN YGAZ"/>
    <property type="match status" value="1"/>
</dbReference>
<evidence type="ECO:0008006" key="11">
    <source>
        <dbReference type="Google" id="ProtNLM"/>
    </source>
</evidence>
<dbReference type="PANTHER" id="PTHR34979">
    <property type="entry name" value="INNER MEMBRANE PROTEIN YGAZ"/>
    <property type="match status" value="1"/>
</dbReference>
<keyword evidence="7 8" id="KW-0472">Membrane</keyword>
<dbReference type="OrthoDB" id="3177005at2"/>
<dbReference type="EMBL" id="CP041356">
    <property type="protein sequence ID" value="QDK71607.1"/>
    <property type="molecule type" value="Genomic_DNA"/>
</dbReference>
<protein>
    <recommendedName>
        <fullName evidence="11">Branched-chain amino acid ABC transporter permease</fullName>
    </recommendedName>
</protein>
<proteinExistence type="inferred from homology"/>
<keyword evidence="4" id="KW-1003">Cell membrane</keyword>
<organism evidence="9 10">
    <name type="scientific">Lactococcus protaetiae</name>
    <dbReference type="NCBI Taxonomy" id="2592653"/>
    <lineage>
        <taxon>Bacteria</taxon>
        <taxon>Bacillati</taxon>
        <taxon>Bacillota</taxon>
        <taxon>Bacilli</taxon>
        <taxon>Lactobacillales</taxon>
        <taxon>Streptococcaceae</taxon>
        <taxon>Lactococcus</taxon>
    </lineage>
</organism>
<evidence type="ECO:0000313" key="9">
    <source>
        <dbReference type="EMBL" id="QDK71607.1"/>
    </source>
</evidence>
<comment type="subcellular location">
    <subcellularLocation>
        <location evidence="1">Cell membrane</location>
        <topology evidence="1">Multi-pass membrane protein</topology>
    </subcellularLocation>
</comment>
<evidence type="ECO:0000256" key="5">
    <source>
        <dbReference type="ARBA" id="ARBA00022692"/>
    </source>
</evidence>
<dbReference type="KEGG" id="lack:FLP15_11070"/>
<feature type="transmembrane region" description="Helical" evidence="8">
    <location>
        <begin position="163"/>
        <end position="181"/>
    </location>
</feature>
<comment type="similarity">
    <text evidence="2">Belongs to the AzlC family.</text>
</comment>
<sequence length="342" mass="37464">MNSELTFKQGLRDTLPTVFGYIGIGLAFGMIGHAANFSVLIVFLLSLIVYAGSAQFIMITLLADKSPILSIILSVFLVNSRMILMSMTTASYFKKESLLKNIFLGTLLTDESFALGMNKQNYTGGKLSFPWFNAANLLSYMVWNVATVVGALLGNLLTDPRKLGLGFAVIAMFIGLLYLQLISDKSLGKLLQLIMIGITFVLFYFGLMIIPSNLLVLFVTLIVCAVGVGLNVSSFEFTLLTILGCGLVTWLSRVLPFILLKKMTLSKLLVEYLSFVPIVIMSALWVSNLFVQHLGHFPSVDWNNLWASIPTVIAAILTKNLLLIVLVGIVSLAIVQLVLYTG</sequence>
<feature type="transmembrane region" description="Helical" evidence="8">
    <location>
        <begin position="98"/>
        <end position="117"/>
    </location>
</feature>
<reference evidence="9 10" key="1">
    <citation type="submission" date="2019-07" db="EMBL/GenBank/DDBJ databases">
        <title>Genome sequencing of KACC 19320.</title>
        <authorList>
            <person name="Heo J."/>
            <person name="Kim S.-J."/>
            <person name="Kim J.-S."/>
            <person name="Hong S.-B."/>
            <person name="Kwon S.-W."/>
        </authorList>
    </citation>
    <scope>NUCLEOTIDE SEQUENCE [LARGE SCALE GENOMIC DNA]</scope>
    <source>
        <strain evidence="9 10">KACC 19320</strain>
    </source>
</reference>
<dbReference type="Pfam" id="PF05437">
    <property type="entry name" value="AzlD"/>
    <property type="match status" value="1"/>
</dbReference>
<name>A0A514ZAM8_9LACT</name>
<evidence type="ECO:0000313" key="10">
    <source>
        <dbReference type="Proteomes" id="UP000315128"/>
    </source>
</evidence>
<dbReference type="InterPro" id="IPR008407">
    <property type="entry name" value="Brnchd-chn_aa_trnsp_AzlD"/>
</dbReference>
<dbReference type="Pfam" id="PF03591">
    <property type="entry name" value="AzlC"/>
    <property type="match status" value="1"/>
</dbReference>
<dbReference type="Proteomes" id="UP000315128">
    <property type="component" value="Chromosome"/>
</dbReference>
<dbReference type="GO" id="GO:1903785">
    <property type="term" value="P:L-valine transmembrane transport"/>
    <property type="evidence" value="ECO:0007669"/>
    <property type="project" value="TreeGrafter"/>
</dbReference>
<feature type="transmembrane region" description="Helical" evidence="8">
    <location>
        <begin position="214"/>
        <end position="233"/>
    </location>
</feature>
<dbReference type="GO" id="GO:0005886">
    <property type="term" value="C:plasma membrane"/>
    <property type="evidence" value="ECO:0007669"/>
    <property type="project" value="UniProtKB-SubCell"/>
</dbReference>
<dbReference type="InterPro" id="IPR011606">
    <property type="entry name" value="Brnchd-chn_aa_trnsp_permease"/>
</dbReference>
<feature type="transmembrane region" description="Helical" evidence="8">
    <location>
        <begin position="311"/>
        <end position="340"/>
    </location>
</feature>
<evidence type="ECO:0000256" key="8">
    <source>
        <dbReference type="SAM" id="Phobius"/>
    </source>
</evidence>
<accession>A0A514ZAM8</accession>
<feature type="transmembrane region" description="Helical" evidence="8">
    <location>
        <begin position="137"/>
        <end position="156"/>
    </location>
</feature>
<feature type="transmembrane region" description="Helical" evidence="8">
    <location>
        <begin position="239"/>
        <end position="260"/>
    </location>
</feature>
<evidence type="ECO:0000256" key="1">
    <source>
        <dbReference type="ARBA" id="ARBA00004651"/>
    </source>
</evidence>
<keyword evidence="5 8" id="KW-0812">Transmembrane</keyword>
<evidence type="ECO:0000256" key="4">
    <source>
        <dbReference type="ARBA" id="ARBA00022475"/>
    </source>
</evidence>
<evidence type="ECO:0000256" key="6">
    <source>
        <dbReference type="ARBA" id="ARBA00022989"/>
    </source>
</evidence>